<accession>A0AAD3H4V3</accession>
<dbReference type="EMBL" id="BLLK01000038">
    <property type="protein sequence ID" value="GFH50014.1"/>
    <property type="molecule type" value="Genomic_DNA"/>
</dbReference>
<name>A0AAD3H4V3_9STRA</name>
<protein>
    <submittedName>
        <fullName evidence="1">Uncharacterized protein</fullName>
    </submittedName>
</protein>
<organism evidence="1 2">
    <name type="scientific">Chaetoceros tenuissimus</name>
    <dbReference type="NCBI Taxonomy" id="426638"/>
    <lineage>
        <taxon>Eukaryota</taxon>
        <taxon>Sar</taxon>
        <taxon>Stramenopiles</taxon>
        <taxon>Ochrophyta</taxon>
        <taxon>Bacillariophyta</taxon>
        <taxon>Coscinodiscophyceae</taxon>
        <taxon>Chaetocerotophycidae</taxon>
        <taxon>Chaetocerotales</taxon>
        <taxon>Chaetocerotaceae</taxon>
        <taxon>Chaetoceros</taxon>
    </lineage>
</organism>
<evidence type="ECO:0000313" key="2">
    <source>
        <dbReference type="Proteomes" id="UP001054902"/>
    </source>
</evidence>
<keyword evidence="2" id="KW-1185">Reference proteome</keyword>
<evidence type="ECO:0000313" key="1">
    <source>
        <dbReference type="EMBL" id="GFH50014.1"/>
    </source>
</evidence>
<gene>
    <name evidence="1" type="ORF">CTEN210_06490</name>
</gene>
<comment type="caution">
    <text evidence="1">The sequence shown here is derived from an EMBL/GenBank/DDBJ whole genome shotgun (WGS) entry which is preliminary data.</text>
</comment>
<proteinExistence type="predicted"/>
<dbReference type="AlphaFoldDB" id="A0AAD3H4V3"/>
<dbReference type="Proteomes" id="UP001054902">
    <property type="component" value="Unassembled WGS sequence"/>
</dbReference>
<reference evidence="1 2" key="1">
    <citation type="journal article" date="2021" name="Sci. Rep.">
        <title>The genome of the diatom Chaetoceros tenuissimus carries an ancient integrated fragment of an extant virus.</title>
        <authorList>
            <person name="Hongo Y."/>
            <person name="Kimura K."/>
            <person name="Takaki Y."/>
            <person name="Yoshida Y."/>
            <person name="Baba S."/>
            <person name="Kobayashi G."/>
            <person name="Nagasaki K."/>
            <person name="Hano T."/>
            <person name="Tomaru Y."/>
        </authorList>
    </citation>
    <scope>NUCLEOTIDE SEQUENCE [LARGE SCALE GENOMIC DNA]</scope>
    <source>
        <strain evidence="1 2">NIES-3715</strain>
    </source>
</reference>
<sequence>MSNPNSTYGTFTDEDRAKAEEAKTFPWDARTKPKEFSPVQLDLFKPPGGILSRLLDWWNTRTYFLCFLNPILRLIAKHKVIDADNKEVWKKQLENPSNSRCPDSMKGLWWLKYNHAPEELVTIFGDANFIGTFNEDGTDGYGHWERPLRHNWTRENAFFGLVFSIWGNKETAKAVGRMNLRDGICTVHGAKGEGIQIVYRVNDDEWWKIHYKSNPGEEGEQEIEFMYKWLKVLDKDGEPTEYWDDYVSWVKEPLPHRNIFANWWPSWALFLKKKQIAENMCRPNSKQVVNFRV</sequence>